<dbReference type="OrthoDB" id="550646at2759"/>
<proteinExistence type="predicted"/>
<dbReference type="InterPro" id="IPR051267">
    <property type="entry name" value="STEAP_metalloreductase"/>
</dbReference>
<evidence type="ECO:0000259" key="2">
    <source>
        <dbReference type="Pfam" id="PF03807"/>
    </source>
</evidence>
<evidence type="ECO:0000313" key="4">
    <source>
        <dbReference type="Proteomes" id="UP000730481"/>
    </source>
</evidence>
<evidence type="ECO:0000256" key="1">
    <source>
        <dbReference type="ARBA" id="ARBA00023002"/>
    </source>
</evidence>
<comment type="caution">
    <text evidence="3">The sequence shown here is derived from an EMBL/GenBank/DDBJ whole genome shotgun (WGS) entry which is preliminary data.</text>
</comment>
<dbReference type="InterPro" id="IPR036291">
    <property type="entry name" value="NAD(P)-bd_dom_sf"/>
</dbReference>
<dbReference type="Pfam" id="PF03807">
    <property type="entry name" value="F420_oxidored"/>
    <property type="match status" value="1"/>
</dbReference>
<dbReference type="Proteomes" id="UP000730481">
    <property type="component" value="Unassembled WGS sequence"/>
</dbReference>
<sequence length="284" mass="30816">MAVQRASVSRRITLIGSGPVGVSLAKQLVSAGHQVTISNSRGPESLEKQVQETGALAAMTDQAVSKAEVVMLGVPMKSIPSLQSLLRANLRPDAILVDCGNYYPSRDGNIAELDEGMPETVWVSRLVSRPVIKAFNSIIATHIVSNARPKGSPQRSGLPISGDNEEAKALIMGLVEEIGFDAYDAGKLEESWRQQPGEPAYCTEPSLAELPDLLARANHEKAVQNRDQARSILEKLPEDFDSQVLLRVSRLSNGMDRLKIQSYVAIFKLGFALLTSSGKRTNRN</sequence>
<dbReference type="InterPro" id="IPR028939">
    <property type="entry name" value="P5C_Rdtase_cat_N"/>
</dbReference>
<dbReference type="GO" id="GO:0016491">
    <property type="term" value="F:oxidoreductase activity"/>
    <property type="evidence" value="ECO:0007669"/>
    <property type="project" value="UniProtKB-KW"/>
</dbReference>
<feature type="domain" description="Pyrroline-5-carboxylate reductase catalytic N-terminal" evidence="2">
    <location>
        <begin position="11"/>
        <end position="102"/>
    </location>
</feature>
<dbReference type="AlphaFoldDB" id="A0A9P5DT46"/>
<name>A0A9P5DT46_9HYPO</name>
<protein>
    <submittedName>
        <fullName evidence="3">Metalloreductase STEAP3</fullName>
    </submittedName>
</protein>
<keyword evidence="4" id="KW-1185">Reference proteome</keyword>
<dbReference type="SUPFAM" id="SSF51735">
    <property type="entry name" value="NAD(P)-binding Rossmann-fold domains"/>
    <property type="match status" value="1"/>
</dbReference>
<dbReference type="EMBL" id="PVQB02000834">
    <property type="protein sequence ID" value="KAF4333463.1"/>
    <property type="molecule type" value="Genomic_DNA"/>
</dbReference>
<organism evidence="3 4">
    <name type="scientific">Fusarium beomiforme</name>
    <dbReference type="NCBI Taxonomy" id="44412"/>
    <lineage>
        <taxon>Eukaryota</taxon>
        <taxon>Fungi</taxon>
        <taxon>Dikarya</taxon>
        <taxon>Ascomycota</taxon>
        <taxon>Pezizomycotina</taxon>
        <taxon>Sordariomycetes</taxon>
        <taxon>Hypocreomycetidae</taxon>
        <taxon>Hypocreales</taxon>
        <taxon>Nectriaceae</taxon>
        <taxon>Fusarium</taxon>
        <taxon>Fusarium burgessii species complex</taxon>
    </lineage>
</organism>
<gene>
    <name evidence="3" type="ORF">FBEOM_12724</name>
</gene>
<reference evidence="3" key="1">
    <citation type="journal article" date="2017" name="Mycologia">
        <title>Fusarium algeriense, sp. nov., a novel toxigenic crown rot pathogen of durum wheat from Algeria is nested in the Fusarium burgessii species complex.</title>
        <authorList>
            <person name="Laraba I."/>
            <person name="Keddad A."/>
            <person name="Boureghda H."/>
            <person name="Abdallah N."/>
            <person name="Vaughan M.M."/>
            <person name="Proctor R.H."/>
            <person name="Busman M."/>
            <person name="O'Donnell K."/>
        </authorList>
    </citation>
    <scope>NUCLEOTIDE SEQUENCE</scope>
    <source>
        <strain evidence="3">NRRL 25174</strain>
    </source>
</reference>
<dbReference type="PANTHER" id="PTHR14239">
    <property type="entry name" value="DUDULIN-RELATED"/>
    <property type="match status" value="1"/>
</dbReference>
<keyword evidence="1" id="KW-0560">Oxidoreductase</keyword>
<accession>A0A9P5DT46</accession>
<reference evidence="3" key="2">
    <citation type="submission" date="2020-02" db="EMBL/GenBank/DDBJ databases">
        <title>Identification and distribution of gene clusters putatively required for synthesis of sphingolipid metabolism inhibitors in phylogenetically diverse species of the filamentous fungus Fusarium.</title>
        <authorList>
            <person name="Kim H.-S."/>
            <person name="Busman M."/>
            <person name="Brown D.W."/>
            <person name="Divon H."/>
            <person name="Uhlig S."/>
            <person name="Proctor R.H."/>
        </authorList>
    </citation>
    <scope>NUCLEOTIDE SEQUENCE</scope>
    <source>
        <strain evidence="3">NRRL 25174</strain>
    </source>
</reference>
<dbReference type="Gene3D" id="3.40.50.720">
    <property type="entry name" value="NAD(P)-binding Rossmann-like Domain"/>
    <property type="match status" value="1"/>
</dbReference>
<evidence type="ECO:0000313" key="3">
    <source>
        <dbReference type="EMBL" id="KAF4333463.1"/>
    </source>
</evidence>